<dbReference type="KEGG" id="nkf:Nkreftii_001886"/>
<dbReference type="SUPFAM" id="SSF89550">
    <property type="entry name" value="PHP domain-like"/>
    <property type="match status" value="1"/>
</dbReference>
<sequence>MLRARYVMTCVLWAGAMSLTSVATGSATMPAREPLSLRAAIHVHSTMSTGMLNLESLARRAEQQQLDVLILSENFTLRYDYGVHPLEGFLKHQVTFPSIMEYGIQRFLDEIQAVQQRHPNLMIIPGVEVAPHYYWTGSLLQGNLTMHNAQRNLLVIGLEKAEDYARLPARGNSGSFVWNWQSLANGLPLLLLVPIAWLRTHDGSRPLESVGARSRVRQGCAIILLAICLGLTVNAWPIKMPVYDSHDANIGYRPYQDLIDKAVERGALVFWSMTEARDFSQHSFGPLGTVTIKTEPHPEALVLTRNYTGFGGLYQDVRRVVAPGGVWDQLLQSKMTTAQAACPTIIGEVAFHGTSDAGKDLDQVYTVIQAVDRTRASVMDGIRTGRAYAVARGDQNILLQLDEFLVSNQDTSAMIGETLQGSAIGDILVHVRLSTVDGQSHPTMLRVIRSGQVIRQIEGHTPMQLDLVDREAKSGEWLNYRVEALGTSGELLTNPIYVAPRAGTPASTAQGVRRNSGNAIKT</sequence>
<dbReference type="Gene3D" id="3.20.20.140">
    <property type="entry name" value="Metal-dependent hydrolases"/>
    <property type="match status" value="1"/>
</dbReference>
<gene>
    <name evidence="3" type="ORF">Nkreftii_001886</name>
</gene>
<protein>
    <recommendedName>
        <fullName evidence="5">Polymerase/histidinol phosphatase N-terminal domain-containing protein</fullName>
    </recommendedName>
</protein>
<organism evidence="3 4">
    <name type="scientific">Candidatus Nitrospira kreftii</name>
    <dbReference type="NCBI Taxonomy" id="2652173"/>
    <lineage>
        <taxon>Bacteria</taxon>
        <taxon>Pseudomonadati</taxon>
        <taxon>Nitrospirota</taxon>
        <taxon>Nitrospiria</taxon>
        <taxon>Nitrospirales</taxon>
        <taxon>Nitrospiraceae</taxon>
        <taxon>Nitrospira</taxon>
    </lineage>
</organism>
<feature type="chain" id="PRO_5032408011" description="Polymerase/histidinol phosphatase N-terminal domain-containing protein" evidence="2">
    <location>
        <begin position="24"/>
        <end position="522"/>
    </location>
</feature>
<evidence type="ECO:0008006" key="5">
    <source>
        <dbReference type="Google" id="ProtNLM"/>
    </source>
</evidence>
<dbReference type="Proteomes" id="UP000593737">
    <property type="component" value="Chromosome"/>
</dbReference>
<reference evidence="3 4" key="1">
    <citation type="journal article" date="2020" name="ISME J.">
        <title>Enrichment and physiological characterization of a novel comammox Nitrospira indicates ammonium inhibition of complete nitrification.</title>
        <authorList>
            <person name="Sakoula D."/>
            <person name="Koch H."/>
            <person name="Frank J."/>
            <person name="Jetten M.S.M."/>
            <person name="van Kessel M.A.H.J."/>
            <person name="Lucker S."/>
        </authorList>
    </citation>
    <scope>NUCLEOTIDE SEQUENCE [LARGE SCALE GENOMIC DNA]</scope>
    <source>
        <strain evidence="3">Comreactor17</strain>
    </source>
</reference>
<name>A0A7S8IYJ5_9BACT</name>
<feature type="compositionally biased region" description="Polar residues" evidence="1">
    <location>
        <begin position="505"/>
        <end position="522"/>
    </location>
</feature>
<dbReference type="InterPro" id="IPR016195">
    <property type="entry name" value="Pol/histidinol_Pase-like"/>
</dbReference>
<feature type="signal peptide" evidence="2">
    <location>
        <begin position="1"/>
        <end position="23"/>
    </location>
</feature>
<evidence type="ECO:0000256" key="1">
    <source>
        <dbReference type="SAM" id="MobiDB-lite"/>
    </source>
</evidence>
<keyword evidence="2" id="KW-0732">Signal</keyword>
<evidence type="ECO:0000256" key="2">
    <source>
        <dbReference type="SAM" id="SignalP"/>
    </source>
</evidence>
<evidence type="ECO:0000313" key="4">
    <source>
        <dbReference type="Proteomes" id="UP000593737"/>
    </source>
</evidence>
<dbReference type="EMBL" id="CP047423">
    <property type="protein sequence ID" value="QPD04112.1"/>
    <property type="molecule type" value="Genomic_DNA"/>
</dbReference>
<feature type="region of interest" description="Disordered" evidence="1">
    <location>
        <begin position="503"/>
        <end position="522"/>
    </location>
</feature>
<dbReference type="AlphaFoldDB" id="A0A7S8IYJ5"/>
<evidence type="ECO:0000313" key="3">
    <source>
        <dbReference type="EMBL" id="QPD04112.1"/>
    </source>
</evidence>
<accession>A0A7S8IYJ5</accession>
<proteinExistence type="predicted"/>